<name>A0A8T0FQ94_ARGBR</name>
<dbReference type="InterPro" id="IPR008271">
    <property type="entry name" value="Ser/Thr_kinase_AS"/>
</dbReference>
<evidence type="ECO:0000256" key="10">
    <source>
        <dbReference type="PROSITE-ProRule" id="PRU10141"/>
    </source>
</evidence>
<dbReference type="SUPFAM" id="SSF56112">
    <property type="entry name" value="Protein kinase-like (PK-like)"/>
    <property type="match status" value="1"/>
</dbReference>
<keyword evidence="7 10" id="KW-0067">ATP-binding</keyword>
<sequence length="216" mass="24207">MGKQFVEGWSVVQVLGEGAYGEVQLVINNSTNEAVAVKHLDTRKEAAAASNIQKEEYLHSVGVTHRDLKPENILLDEHELPWNEATSDCKEFILWKESSYSITPWTKIDNLALGKYFHISPCREDSVSKMSYSQPAPLLREDNSDSLPKDISGITIGYSFSQPVDPENMILTSQFSSSQMVSKGDGIEFKRHFLKIKDALIKIIDKETFVGSLPTK</sequence>
<evidence type="ECO:0000256" key="3">
    <source>
        <dbReference type="ARBA" id="ARBA00022527"/>
    </source>
</evidence>
<gene>
    <name evidence="13" type="ORF">HNY73_004842</name>
</gene>
<evidence type="ECO:0000256" key="7">
    <source>
        <dbReference type="ARBA" id="ARBA00022840"/>
    </source>
</evidence>
<dbReference type="GO" id="GO:0004674">
    <property type="term" value="F:protein serine/threonine kinase activity"/>
    <property type="evidence" value="ECO:0007669"/>
    <property type="project" value="UniProtKB-KW"/>
</dbReference>
<keyword evidence="4" id="KW-0808">Transferase</keyword>
<evidence type="ECO:0000256" key="11">
    <source>
        <dbReference type="RuleBase" id="RU000304"/>
    </source>
</evidence>
<dbReference type="EMBL" id="JABXBU010000003">
    <property type="protein sequence ID" value="KAF8793354.1"/>
    <property type="molecule type" value="Genomic_DNA"/>
</dbReference>
<protein>
    <recommendedName>
        <fullName evidence="2">non-specific serine/threonine protein kinase</fullName>
        <ecNumber evidence="2">2.7.11.1</ecNumber>
    </recommendedName>
</protein>
<evidence type="ECO:0000256" key="2">
    <source>
        <dbReference type="ARBA" id="ARBA00012513"/>
    </source>
</evidence>
<dbReference type="Proteomes" id="UP000807504">
    <property type="component" value="Unassembled WGS sequence"/>
</dbReference>
<accession>A0A8T0FQ94</accession>
<comment type="catalytic activity">
    <reaction evidence="9">
        <text>L-seryl-[protein] + ATP = O-phospho-L-seryl-[protein] + ADP + H(+)</text>
        <dbReference type="Rhea" id="RHEA:17989"/>
        <dbReference type="Rhea" id="RHEA-COMP:9863"/>
        <dbReference type="Rhea" id="RHEA-COMP:11604"/>
        <dbReference type="ChEBI" id="CHEBI:15378"/>
        <dbReference type="ChEBI" id="CHEBI:29999"/>
        <dbReference type="ChEBI" id="CHEBI:30616"/>
        <dbReference type="ChEBI" id="CHEBI:83421"/>
        <dbReference type="ChEBI" id="CHEBI:456216"/>
        <dbReference type="EC" id="2.7.11.1"/>
    </reaction>
</comment>
<dbReference type="InterPro" id="IPR050629">
    <property type="entry name" value="STE20/SPS1-PAK"/>
</dbReference>
<dbReference type="PROSITE" id="PS00107">
    <property type="entry name" value="PROTEIN_KINASE_ATP"/>
    <property type="match status" value="1"/>
</dbReference>
<evidence type="ECO:0000313" key="14">
    <source>
        <dbReference type="Proteomes" id="UP000807504"/>
    </source>
</evidence>
<dbReference type="GO" id="GO:0005737">
    <property type="term" value="C:cytoplasm"/>
    <property type="evidence" value="ECO:0007669"/>
    <property type="project" value="TreeGrafter"/>
</dbReference>
<comment type="similarity">
    <text evidence="1">Belongs to the protein kinase superfamily. STE Ser/Thr protein kinase family. STE20 subfamily.</text>
</comment>
<feature type="domain" description="Protein kinase" evidence="12">
    <location>
        <begin position="1"/>
        <end position="216"/>
    </location>
</feature>
<dbReference type="InterPro" id="IPR011009">
    <property type="entry name" value="Kinase-like_dom_sf"/>
</dbReference>
<evidence type="ECO:0000256" key="5">
    <source>
        <dbReference type="ARBA" id="ARBA00022741"/>
    </source>
</evidence>
<comment type="catalytic activity">
    <reaction evidence="8">
        <text>L-threonyl-[protein] + ATP = O-phospho-L-threonyl-[protein] + ADP + H(+)</text>
        <dbReference type="Rhea" id="RHEA:46608"/>
        <dbReference type="Rhea" id="RHEA-COMP:11060"/>
        <dbReference type="Rhea" id="RHEA-COMP:11605"/>
        <dbReference type="ChEBI" id="CHEBI:15378"/>
        <dbReference type="ChEBI" id="CHEBI:30013"/>
        <dbReference type="ChEBI" id="CHEBI:30616"/>
        <dbReference type="ChEBI" id="CHEBI:61977"/>
        <dbReference type="ChEBI" id="CHEBI:456216"/>
        <dbReference type="EC" id="2.7.11.1"/>
    </reaction>
</comment>
<evidence type="ECO:0000256" key="9">
    <source>
        <dbReference type="ARBA" id="ARBA00048679"/>
    </source>
</evidence>
<proteinExistence type="inferred from homology"/>
<feature type="binding site" evidence="10">
    <location>
        <position position="38"/>
    </location>
    <ligand>
        <name>ATP</name>
        <dbReference type="ChEBI" id="CHEBI:30616"/>
    </ligand>
</feature>
<organism evidence="13 14">
    <name type="scientific">Argiope bruennichi</name>
    <name type="common">Wasp spider</name>
    <name type="synonym">Aranea bruennichi</name>
    <dbReference type="NCBI Taxonomy" id="94029"/>
    <lineage>
        <taxon>Eukaryota</taxon>
        <taxon>Metazoa</taxon>
        <taxon>Ecdysozoa</taxon>
        <taxon>Arthropoda</taxon>
        <taxon>Chelicerata</taxon>
        <taxon>Arachnida</taxon>
        <taxon>Araneae</taxon>
        <taxon>Araneomorphae</taxon>
        <taxon>Entelegynae</taxon>
        <taxon>Araneoidea</taxon>
        <taxon>Araneidae</taxon>
        <taxon>Argiope</taxon>
    </lineage>
</organism>
<dbReference type="GO" id="GO:0005524">
    <property type="term" value="F:ATP binding"/>
    <property type="evidence" value="ECO:0007669"/>
    <property type="project" value="UniProtKB-UniRule"/>
</dbReference>
<dbReference type="SMART" id="SM00220">
    <property type="entry name" value="S_TKc"/>
    <property type="match status" value="1"/>
</dbReference>
<dbReference type="AlphaFoldDB" id="A0A8T0FQ94"/>
<dbReference type="InterPro" id="IPR017441">
    <property type="entry name" value="Protein_kinase_ATP_BS"/>
</dbReference>
<reference evidence="13" key="2">
    <citation type="submission" date="2020-06" db="EMBL/GenBank/DDBJ databases">
        <authorList>
            <person name="Sheffer M."/>
        </authorList>
    </citation>
    <scope>NUCLEOTIDE SEQUENCE</scope>
</reference>
<evidence type="ECO:0000256" key="8">
    <source>
        <dbReference type="ARBA" id="ARBA00047899"/>
    </source>
</evidence>
<evidence type="ECO:0000313" key="13">
    <source>
        <dbReference type="EMBL" id="KAF8793354.1"/>
    </source>
</evidence>
<comment type="caution">
    <text evidence="13">The sequence shown here is derived from an EMBL/GenBank/DDBJ whole genome shotgun (WGS) entry which is preliminary data.</text>
</comment>
<evidence type="ECO:0000256" key="6">
    <source>
        <dbReference type="ARBA" id="ARBA00022777"/>
    </source>
</evidence>
<dbReference type="PANTHER" id="PTHR48012">
    <property type="entry name" value="STERILE20-LIKE KINASE, ISOFORM B-RELATED"/>
    <property type="match status" value="1"/>
</dbReference>
<dbReference type="PANTHER" id="PTHR48012:SF10">
    <property type="entry name" value="FI20177P1"/>
    <property type="match status" value="1"/>
</dbReference>
<dbReference type="PROSITE" id="PS00108">
    <property type="entry name" value="PROTEIN_KINASE_ST"/>
    <property type="match status" value="1"/>
</dbReference>
<keyword evidence="5 10" id="KW-0547">Nucleotide-binding</keyword>
<dbReference type="EC" id="2.7.11.1" evidence="2"/>
<keyword evidence="3 11" id="KW-0723">Serine/threonine-protein kinase</keyword>
<keyword evidence="6 13" id="KW-0418">Kinase</keyword>
<evidence type="ECO:0000259" key="12">
    <source>
        <dbReference type="PROSITE" id="PS50011"/>
    </source>
</evidence>
<reference evidence="13" key="1">
    <citation type="journal article" date="2020" name="bioRxiv">
        <title>Chromosome-level reference genome of the European wasp spider Argiope bruennichi: a resource for studies on range expansion and evolutionary adaptation.</title>
        <authorList>
            <person name="Sheffer M.M."/>
            <person name="Hoppe A."/>
            <person name="Krehenwinkel H."/>
            <person name="Uhl G."/>
            <person name="Kuss A.W."/>
            <person name="Jensen L."/>
            <person name="Jensen C."/>
            <person name="Gillespie R.G."/>
            <person name="Hoff K.J."/>
            <person name="Prost S."/>
        </authorList>
    </citation>
    <scope>NUCLEOTIDE SEQUENCE</scope>
</reference>
<evidence type="ECO:0000256" key="4">
    <source>
        <dbReference type="ARBA" id="ARBA00022679"/>
    </source>
</evidence>
<evidence type="ECO:0000256" key="1">
    <source>
        <dbReference type="ARBA" id="ARBA00008874"/>
    </source>
</evidence>
<dbReference type="Gene3D" id="1.10.510.10">
    <property type="entry name" value="Transferase(Phosphotransferase) domain 1"/>
    <property type="match status" value="2"/>
</dbReference>
<dbReference type="PROSITE" id="PS50011">
    <property type="entry name" value="PROTEIN_KINASE_DOM"/>
    <property type="match status" value="1"/>
</dbReference>
<keyword evidence="14" id="KW-1185">Reference proteome</keyword>
<dbReference type="InterPro" id="IPR000719">
    <property type="entry name" value="Prot_kinase_dom"/>
</dbReference>